<keyword evidence="1" id="KW-0812">Transmembrane</keyword>
<feature type="transmembrane region" description="Helical" evidence="1">
    <location>
        <begin position="5"/>
        <end position="23"/>
    </location>
</feature>
<name>A0A210QKK0_MIZYE</name>
<dbReference type="Proteomes" id="UP000242188">
    <property type="component" value="Unassembled WGS sequence"/>
</dbReference>
<dbReference type="InterPro" id="IPR029063">
    <property type="entry name" value="SAM-dependent_MTases_sf"/>
</dbReference>
<evidence type="ECO:0008006" key="4">
    <source>
        <dbReference type="Google" id="ProtNLM"/>
    </source>
</evidence>
<dbReference type="Gene3D" id="3.40.50.150">
    <property type="entry name" value="Vaccinia Virus protein VP39"/>
    <property type="match status" value="1"/>
</dbReference>
<dbReference type="AlphaFoldDB" id="A0A210QKK0"/>
<keyword evidence="1" id="KW-1133">Transmembrane helix</keyword>
<sequence>MKLQLAFYLLILFVLRYFAYFFICQLEESKHVYTEEKYVPMDGNPRYSNPTRNCQSNQSFVDFGSGSLTCEQRTRVEQCIQTYQEEYIRALKEEIADRDIRYTSHSYLDRNSFMIEAGGHRGNDTYEFNSRYHPGFYIVLEPVPVFYDILVKKFQQSPNIAVYNFGIDVKDGNFNISESSDNAVSIFMTDNQKGRRIQIVNTTRFFEKLSVRSREVDLITLNCEGCEYAVLDLLLSTDYIRHFRNIQFQSHRIPGICYPVRRFCWYQELLGKTHKLIFQFKFVWESWARI</sequence>
<gene>
    <name evidence="2" type="ORF">KP79_PYT24475</name>
</gene>
<dbReference type="EMBL" id="NEDP02003195">
    <property type="protein sequence ID" value="OWF49232.1"/>
    <property type="molecule type" value="Genomic_DNA"/>
</dbReference>
<reference evidence="2 3" key="1">
    <citation type="journal article" date="2017" name="Nat. Ecol. Evol.">
        <title>Scallop genome provides insights into evolution of bilaterian karyotype and development.</title>
        <authorList>
            <person name="Wang S."/>
            <person name="Zhang J."/>
            <person name="Jiao W."/>
            <person name="Li J."/>
            <person name="Xun X."/>
            <person name="Sun Y."/>
            <person name="Guo X."/>
            <person name="Huan P."/>
            <person name="Dong B."/>
            <person name="Zhang L."/>
            <person name="Hu X."/>
            <person name="Sun X."/>
            <person name="Wang J."/>
            <person name="Zhao C."/>
            <person name="Wang Y."/>
            <person name="Wang D."/>
            <person name="Huang X."/>
            <person name="Wang R."/>
            <person name="Lv J."/>
            <person name="Li Y."/>
            <person name="Zhang Z."/>
            <person name="Liu B."/>
            <person name="Lu W."/>
            <person name="Hui Y."/>
            <person name="Liang J."/>
            <person name="Zhou Z."/>
            <person name="Hou R."/>
            <person name="Li X."/>
            <person name="Liu Y."/>
            <person name="Li H."/>
            <person name="Ning X."/>
            <person name="Lin Y."/>
            <person name="Zhao L."/>
            <person name="Xing Q."/>
            <person name="Dou J."/>
            <person name="Li Y."/>
            <person name="Mao J."/>
            <person name="Guo H."/>
            <person name="Dou H."/>
            <person name="Li T."/>
            <person name="Mu C."/>
            <person name="Jiang W."/>
            <person name="Fu Q."/>
            <person name="Fu X."/>
            <person name="Miao Y."/>
            <person name="Liu J."/>
            <person name="Yu Q."/>
            <person name="Li R."/>
            <person name="Liao H."/>
            <person name="Li X."/>
            <person name="Kong Y."/>
            <person name="Jiang Z."/>
            <person name="Chourrout D."/>
            <person name="Li R."/>
            <person name="Bao Z."/>
        </authorList>
    </citation>
    <scope>NUCLEOTIDE SEQUENCE [LARGE SCALE GENOMIC DNA]</scope>
    <source>
        <strain evidence="2 3">PY_sf001</strain>
    </source>
</reference>
<dbReference type="OrthoDB" id="40902at2759"/>
<evidence type="ECO:0000313" key="3">
    <source>
        <dbReference type="Proteomes" id="UP000242188"/>
    </source>
</evidence>
<accession>A0A210QKK0</accession>
<keyword evidence="3" id="KW-1185">Reference proteome</keyword>
<dbReference type="InterPro" id="IPR006342">
    <property type="entry name" value="FkbM_mtfrase"/>
</dbReference>
<dbReference type="NCBIfam" id="TIGR01444">
    <property type="entry name" value="fkbM_fam"/>
    <property type="match status" value="1"/>
</dbReference>
<proteinExistence type="predicted"/>
<keyword evidence="1" id="KW-0472">Membrane</keyword>
<evidence type="ECO:0000256" key="1">
    <source>
        <dbReference type="SAM" id="Phobius"/>
    </source>
</evidence>
<organism evidence="2 3">
    <name type="scientific">Mizuhopecten yessoensis</name>
    <name type="common">Japanese scallop</name>
    <name type="synonym">Patinopecten yessoensis</name>
    <dbReference type="NCBI Taxonomy" id="6573"/>
    <lineage>
        <taxon>Eukaryota</taxon>
        <taxon>Metazoa</taxon>
        <taxon>Spiralia</taxon>
        <taxon>Lophotrochozoa</taxon>
        <taxon>Mollusca</taxon>
        <taxon>Bivalvia</taxon>
        <taxon>Autobranchia</taxon>
        <taxon>Pteriomorphia</taxon>
        <taxon>Pectinida</taxon>
        <taxon>Pectinoidea</taxon>
        <taxon>Pectinidae</taxon>
        <taxon>Mizuhopecten</taxon>
    </lineage>
</organism>
<evidence type="ECO:0000313" key="2">
    <source>
        <dbReference type="EMBL" id="OWF49232.1"/>
    </source>
</evidence>
<dbReference type="SUPFAM" id="SSF53335">
    <property type="entry name" value="S-adenosyl-L-methionine-dependent methyltransferases"/>
    <property type="match status" value="1"/>
</dbReference>
<comment type="caution">
    <text evidence="2">The sequence shown here is derived from an EMBL/GenBank/DDBJ whole genome shotgun (WGS) entry which is preliminary data.</text>
</comment>
<protein>
    <recommendedName>
        <fullName evidence="4">Methyltransferase FkbM domain-containing protein</fullName>
    </recommendedName>
</protein>